<evidence type="ECO:0000313" key="2">
    <source>
        <dbReference type="EMBL" id="THU85983.1"/>
    </source>
</evidence>
<feature type="compositionally biased region" description="Basic residues" evidence="1">
    <location>
        <begin position="62"/>
        <end position="71"/>
    </location>
</feature>
<feature type="region of interest" description="Disordered" evidence="1">
    <location>
        <begin position="436"/>
        <end position="502"/>
    </location>
</feature>
<accession>A0A4S8LBM8</accession>
<feature type="compositionally biased region" description="Acidic residues" evidence="1">
    <location>
        <begin position="441"/>
        <end position="459"/>
    </location>
</feature>
<organism evidence="2 3">
    <name type="scientific">Dendrothele bispora (strain CBS 962.96)</name>
    <dbReference type="NCBI Taxonomy" id="1314807"/>
    <lineage>
        <taxon>Eukaryota</taxon>
        <taxon>Fungi</taxon>
        <taxon>Dikarya</taxon>
        <taxon>Basidiomycota</taxon>
        <taxon>Agaricomycotina</taxon>
        <taxon>Agaricomycetes</taxon>
        <taxon>Agaricomycetidae</taxon>
        <taxon>Agaricales</taxon>
        <taxon>Agaricales incertae sedis</taxon>
        <taxon>Dendrothele</taxon>
    </lineage>
</organism>
<dbReference type="AlphaFoldDB" id="A0A4S8LBM8"/>
<gene>
    <name evidence="2" type="ORF">K435DRAFT_805455</name>
</gene>
<dbReference type="Proteomes" id="UP000297245">
    <property type="component" value="Unassembled WGS sequence"/>
</dbReference>
<protein>
    <submittedName>
        <fullName evidence="2">Uncharacterized protein</fullName>
    </submittedName>
</protein>
<keyword evidence="3" id="KW-1185">Reference proteome</keyword>
<feature type="compositionally biased region" description="Low complexity" evidence="1">
    <location>
        <begin position="16"/>
        <end position="27"/>
    </location>
</feature>
<evidence type="ECO:0000313" key="3">
    <source>
        <dbReference type="Proteomes" id="UP000297245"/>
    </source>
</evidence>
<sequence>MSSAGPSSSKNKRGPPQDSSPTPTPSQLFGASSAHSQDTAMPPAKKQKKNKDEAAENDSKKKTPKQYHLKKNALTDDEQHINTAFQTHIRLLAGLHDQTAIPRKPSEAVLAAFDERFTTTQDYRNATVPLCTRLITLRNELANTRSTISKRLGRIEEGAIEMIIATLAHYHFDMWCPNLSDNAYSAYNMVHRTIACETFRQAVVNHDYTFIAPINLQKAQDKKLLVQLYSSYVWSYFKTIYDKEQRNPGAHQERLQTNKVLSRRSDLATRRLRYVQGDGFPTAIRLLVKEPAAHSDDEDDGQIRVKTGHSAHVTRFIREIDTKRKAWAPFQASSGNRIKERNCVLPAIPIPSALPAPPTQVPINWFDPAHFNVLPAAFRARYMNHKRAVALPSNYELIFDPNSDWKGLEDDEFMEIYGNEVLKRYKLPTEQELKNLREAANEDDEDEDDDEEEDDDEDALLFAFLSGTRPISGAGKGKDKGKDKGKGKAKAGADQDVEMDGQ</sequence>
<evidence type="ECO:0000256" key="1">
    <source>
        <dbReference type="SAM" id="MobiDB-lite"/>
    </source>
</evidence>
<dbReference type="EMBL" id="ML179519">
    <property type="protein sequence ID" value="THU85983.1"/>
    <property type="molecule type" value="Genomic_DNA"/>
</dbReference>
<feature type="compositionally biased region" description="Polar residues" evidence="1">
    <location>
        <begin position="29"/>
        <end position="39"/>
    </location>
</feature>
<dbReference type="OrthoDB" id="3045408at2759"/>
<feature type="compositionally biased region" description="Basic and acidic residues" evidence="1">
    <location>
        <begin position="476"/>
        <end position="486"/>
    </location>
</feature>
<feature type="region of interest" description="Disordered" evidence="1">
    <location>
        <begin position="1"/>
        <end position="74"/>
    </location>
</feature>
<proteinExistence type="predicted"/>
<feature type="compositionally biased region" description="Basic and acidic residues" evidence="1">
    <location>
        <begin position="50"/>
        <end position="61"/>
    </location>
</feature>
<reference evidence="2 3" key="1">
    <citation type="journal article" date="2019" name="Nat. Ecol. Evol.">
        <title>Megaphylogeny resolves global patterns of mushroom evolution.</title>
        <authorList>
            <person name="Varga T."/>
            <person name="Krizsan K."/>
            <person name="Foldi C."/>
            <person name="Dima B."/>
            <person name="Sanchez-Garcia M."/>
            <person name="Sanchez-Ramirez S."/>
            <person name="Szollosi G.J."/>
            <person name="Szarkandi J.G."/>
            <person name="Papp V."/>
            <person name="Albert L."/>
            <person name="Andreopoulos W."/>
            <person name="Angelini C."/>
            <person name="Antonin V."/>
            <person name="Barry K.W."/>
            <person name="Bougher N.L."/>
            <person name="Buchanan P."/>
            <person name="Buyck B."/>
            <person name="Bense V."/>
            <person name="Catcheside P."/>
            <person name="Chovatia M."/>
            <person name="Cooper J."/>
            <person name="Damon W."/>
            <person name="Desjardin D."/>
            <person name="Finy P."/>
            <person name="Geml J."/>
            <person name="Haridas S."/>
            <person name="Hughes K."/>
            <person name="Justo A."/>
            <person name="Karasinski D."/>
            <person name="Kautmanova I."/>
            <person name="Kiss B."/>
            <person name="Kocsube S."/>
            <person name="Kotiranta H."/>
            <person name="LaButti K.M."/>
            <person name="Lechner B.E."/>
            <person name="Liimatainen K."/>
            <person name="Lipzen A."/>
            <person name="Lukacs Z."/>
            <person name="Mihaltcheva S."/>
            <person name="Morgado L.N."/>
            <person name="Niskanen T."/>
            <person name="Noordeloos M.E."/>
            <person name="Ohm R.A."/>
            <person name="Ortiz-Santana B."/>
            <person name="Ovrebo C."/>
            <person name="Racz N."/>
            <person name="Riley R."/>
            <person name="Savchenko A."/>
            <person name="Shiryaev A."/>
            <person name="Soop K."/>
            <person name="Spirin V."/>
            <person name="Szebenyi C."/>
            <person name="Tomsovsky M."/>
            <person name="Tulloss R.E."/>
            <person name="Uehling J."/>
            <person name="Grigoriev I.V."/>
            <person name="Vagvolgyi C."/>
            <person name="Papp T."/>
            <person name="Martin F.M."/>
            <person name="Miettinen O."/>
            <person name="Hibbett D.S."/>
            <person name="Nagy L.G."/>
        </authorList>
    </citation>
    <scope>NUCLEOTIDE SEQUENCE [LARGE SCALE GENOMIC DNA]</scope>
    <source>
        <strain evidence="2 3">CBS 962.96</strain>
    </source>
</reference>
<name>A0A4S8LBM8_DENBC</name>